<name>A0ACB7EFH9_NIBAL</name>
<protein>
    <submittedName>
        <fullName evidence="1">Uncharacterized protein</fullName>
    </submittedName>
</protein>
<reference evidence="1" key="1">
    <citation type="submission" date="2020-04" db="EMBL/GenBank/DDBJ databases">
        <title>A chromosome-scale assembly and high-density genetic map of the yellow drum (Nibea albiflora) genome.</title>
        <authorList>
            <person name="Xu D."/>
            <person name="Zhang W."/>
            <person name="Chen R."/>
            <person name="Tan P."/>
            <person name="Wang L."/>
            <person name="Song H."/>
            <person name="Tian L."/>
            <person name="Zhu Q."/>
            <person name="Wang B."/>
        </authorList>
    </citation>
    <scope>NUCLEOTIDE SEQUENCE</scope>
    <source>
        <strain evidence="1">ZJHYS-2018</strain>
    </source>
</reference>
<organism evidence="1 2">
    <name type="scientific">Nibea albiflora</name>
    <name type="common">Yellow drum</name>
    <name type="synonym">Corvina albiflora</name>
    <dbReference type="NCBI Taxonomy" id="240163"/>
    <lineage>
        <taxon>Eukaryota</taxon>
        <taxon>Metazoa</taxon>
        <taxon>Chordata</taxon>
        <taxon>Craniata</taxon>
        <taxon>Vertebrata</taxon>
        <taxon>Euteleostomi</taxon>
        <taxon>Actinopterygii</taxon>
        <taxon>Neopterygii</taxon>
        <taxon>Teleostei</taxon>
        <taxon>Neoteleostei</taxon>
        <taxon>Acanthomorphata</taxon>
        <taxon>Eupercaria</taxon>
        <taxon>Sciaenidae</taxon>
        <taxon>Nibea</taxon>
    </lineage>
</organism>
<keyword evidence="2" id="KW-1185">Reference proteome</keyword>
<evidence type="ECO:0000313" key="1">
    <source>
        <dbReference type="EMBL" id="KAG8000388.1"/>
    </source>
</evidence>
<dbReference type="EMBL" id="CM024797">
    <property type="protein sequence ID" value="KAG8000388.1"/>
    <property type="molecule type" value="Genomic_DNA"/>
</dbReference>
<accession>A0ACB7EFH9</accession>
<comment type="caution">
    <text evidence="1">The sequence shown here is derived from an EMBL/GenBank/DDBJ whole genome shotgun (WGS) entry which is preliminary data.</text>
</comment>
<dbReference type="Proteomes" id="UP000805704">
    <property type="component" value="Chromosome 9"/>
</dbReference>
<sequence length="43" mass="4491">TAGRDSSESGEKKENSGSSSACTGMYEKQCCREEVVDLLSGSS</sequence>
<proteinExistence type="predicted"/>
<feature type="non-terminal residue" evidence="1">
    <location>
        <position position="1"/>
    </location>
</feature>
<gene>
    <name evidence="1" type="ORF">GBF38_002829</name>
</gene>
<evidence type="ECO:0000313" key="2">
    <source>
        <dbReference type="Proteomes" id="UP000805704"/>
    </source>
</evidence>